<evidence type="ECO:0000256" key="8">
    <source>
        <dbReference type="PROSITE-ProRule" id="PRU00176"/>
    </source>
</evidence>
<dbReference type="EMBL" id="KJ473678">
    <property type="protein sequence ID" value="AJA90770.1"/>
    <property type="molecule type" value="mRNA"/>
</dbReference>
<dbReference type="InterPro" id="IPR058752">
    <property type="entry name" value="RDRP_C_head"/>
</dbReference>
<evidence type="ECO:0000259" key="10">
    <source>
        <dbReference type="PROSITE" id="PS50102"/>
    </source>
</evidence>
<dbReference type="InterPro" id="IPR035979">
    <property type="entry name" value="RBD_domain_sf"/>
</dbReference>
<dbReference type="PROSITE" id="PS50102">
    <property type="entry name" value="RRM"/>
    <property type="match status" value="1"/>
</dbReference>
<comment type="function">
    <text evidence="9">Probably involved in the RNA silencing pathway and required for the generation of small interfering RNAs (siRNAs).</text>
</comment>
<dbReference type="InterPro" id="IPR000504">
    <property type="entry name" value="RRM_dom"/>
</dbReference>
<keyword evidence="6 9" id="KW-0943">RNA-mediated gene silencing</keyword>
<dbReference type="GO" id="GO:0003723">
    <property type="term" value="F:RNA binding"/>
    <property type="evidence" value="ECO:0007669"/>
    <property type="project" value="UniProtKB-UniRule"/>
</dbReference>
<gene>
    <name evidence="11" type="primary">RDR2</name>
</gene>
<dbReference type="Pfam" id="PF26252">
    <property type="entry name" value="RdRP_helical"/>
    <property type="match status" value="1"/>
</dbReference>
<evidence type="ECO:0000256" key="3">
    <source>
        <dbReference type="ARBA" id="ARBA00022679"/>
    </source>
</evidence>
<organism evidence="11">
    <name type="scientific">Ephedra trifurca</name>
    <dbReference type="NCBI Taxonomy" id="39583"/>
    <lineage>
        <taxon>Eukaryota</taxon>
        <taxon>Viridiplantae</taxon>
        <taxon>Streptophyta</taxon>
        <taxon>Embryophyta</taxon>
        <taxon>Tracheophyta</taxon>
        <taxon>Spermatophyta</taxon>
        <taxon>Gnetopsida</taxon>
        <taxon>Gnetidae</taxon>
        <taxon>Ephedrales</taxon>
        <taxon>Ephedraceae</taxon>
        <taxon>Ephedra</taxon>
    </lineage>
</organism>
<evidence type="ECO:0000256" key="5">
    <source>
        <dbReference type="ARBA" id="ARBA00022884"/>
    </source>
</evidence>
<keyword evidence="5 8" id="KW-0694">RNA-binding</keyword>
<dbReference type="AlphaFoldDB" id="A0A0C4VYQ5"/>
<dbReference type="SUPFAM" id="SSF54928">
    <property type="entry name" value="RNA-binding domain, RBD"/>
    <property type="match status" value="1"/>
</dbReference>
<keyword evidence="2 9" id="KW-0696">RNA-directed RNA polymerase</keyword>
<dbReference type="Pfam" id="PF05183">
    <property type="entry name" value="RdRP"/>
    <property type="match status" value="1"/>
</dbReference>
<dbReference type="EC" id="2.7.7.48" evidence="9"/>
<dbReference type="Pfam" id="PF26250">
    <property type="entry name" value="RRM_RdRP1_2"/>
    <property type="match status" value="1"/>
</dbReference>
<comment type="similarity">
    <text evidence="1 9">Belongs to the RdRP family.</text>
</comment>
<dbReference type="Pfam" id="PF26253">
    <property type="entry name" value="RdRP_head"/>
    <property type="match status" value="1"/>
</dbReference>
<keyword evidence="3 9" id="KW-0808">Transferase</keyword>
<sequence length="1111" mass="126896">MSSTVVIQNLPRAVVAHELVEFLDSILGEGSVFSYQIKTERTNWKSGGSCIVQFDNPGLATKICNRSTKGGLIIKGYHLDVKLRDKDHIHRPCYSVSGGVLSAGNMVSESALSVLWSARDCNAEFSFQGQKISFYVGHGREEYKIEFRLDDISATYAYINEDTDTPCILLKLQRGARIFLKVSLRESFSAYLKNHFKFCKEDVDVQWIRTTDFSENCAVGQASVFCLDFGNGRKHPAFVENLPFFEMMQDELLMENDVLLSPCPYLVPYVRVPDGVTLPYDIAFKLNSLVHHGILSAPTLTSEFFDVLTNHNYSPLHINIALSELFKSMTTCLQPNRWLQSRLYELKNTNPKQLNSLIVSPSKDLMQFYRVLVTPSKVYFIGPELNRSNRVTRHFSDHASDFIRVSFVDEDLGRLHANALTVKLKTEQDILERPCRTNVYERIIAILNNGIFINNKRFEFLAFSSSQLRENSVWLFSSSKYLTAEHIRKWMGNFEDIRNVAKYAARMGQSFSSSWGTEIVKEHEVHAIEDIEVTTKGVKYCFSDGIGKISSKMARRIAKRCGLDPTPSAFQIRYAGYKGVVAVDPTSYHKLSLRPSMLKFNSDNRTLDVLNWSKPLPCYLNREIIILLSTLGVPDESFQSLQRDELQKFNQMLENEENAIDILHLMSDRDSKILIEMLSSGCSPSSEPFLATMLQAFRDFHLSELKSKCRIFVPRGNVLIGCLDETGTLDYGEVFIQVSKTKIKGNYDGASSLEELERHVIEGDVVVAKNPCLHPGDIRKLKAVNVPGLVHMVDCAVFPQKGNRPHPNECSGSDLDGDLYFVSWDPMLVPPKKEPEEPMDYTGRPAIRLDHNVTIEEIQEYFVNYMLNDSLGIIANAHVVHADREPLKARSEKCLELARLHAKAVDFAKTGAPAEMPLRLIPREYPDFMEKEGKPMYESTSILGKLYRDSYDRMEEDPHVLMDSRGVCKINYDKSFEYEGFQDHLKEAELHKSWYDSKLAALMKYYGVQNEAEMISGNIRMPSRGTINEKKKHSDRKDKILMAVEALRIEARGWFDESCKLHHKNFALASAWYHVTYHSSYWSKGNLISFPWIRYDLLLKTKRYNDTKIQK</sequence>
<evidence type="ECO:0000256" key="7">
    <source>
        <dbReference type="ARBA" id="ARBA00048744"/>
    </source>
</evidence>
<dbReference type="Gene3D" id="3.30.70.330">
    <property type="match status" value="1"/>
</dbReference>
<dbReference type="InterPro" id="IPR012677">
    <property type="entry name" value="Nucleotide-bd_a/b_plait_sf"/>
</dbReference>
<evidence type="ECO:0000313" key="11">
    <source>
        <dbReference type="EMBL" id="AJA90770.1"/>
    </source>
</evidence>
<protein>
    <recommendedName>
        <fullName evidence="9">RNA-dependent RNA polymerase</fullName>
        <ecNumber evidence="9">2.7.7.48</ecNumber>
    </recommendedName>
</protein>
<dbReference type="GO" id="GO:0031380">
    <property type="term" value="C:nuclear RNA-directed RNA polymerase complex"/>
    <property type="evidence" value="ECO:0007669"/>
    <property type="project" value="TreeGrafter"/>
</dbReference>
<dbReference type="PANTHER" id="PTHR23079:SF5">
    <property type="entry name" value="RNA-DEPENDENT RNA POLYMERASE 2"/>
    <property type="match status" value="1"/>
</dbReference>
<dbReference type="GO" id="GO:0030422">
    <property type="term" value="P:siRNA processing"/>
    <property type="evidence" value="ECO:0007669"/>
    <property type="project" value="TreeGrafter"/>
</dbReference>
<reference evidence="11" key="1">
    <citation type="journal article" date="2015" name="Mol. Biol. Evol.">
        <title>Ancient Origin and Recent Innovations of RNA Polymerase IV and V.</title>
        <authorList>
            <person name="Huang Y."/>
            <person name="Kendall T."/>
            <person name="Forsythe E.S."/>
            <person name="Dorantes-Acosta A."/>
            <person name="Li S."/>
            <person name="Caballero-Perez J."/>
            <person name="Chen X."/>
            <person name="Arteaga-Vazquez M."/>
            <person name="Beilstein M.A."/>
            <person name="Mosher R.A."/>
        </authorList>
    </citation>
    <scope>NUCLEOTIDE SEQUENCE</scope>
</reference>
<evidence type="ECO:0000256" key="6">
    <source>
        <dbReference type="ARBA" id="ARBA00023158"/>
    </source>
</evidence>
<dbReference type="InterPro" id="IPR057596">
    <property type="entry name" value="RDRP_core"/>
</dbReference>
<dbReference type="GO" id="GO:0003968">
    <property type="term" value="F:RNA-directed RNA polymerase activity"/>
    <property type="evidence" value="ECO:0007669"/>
    <property type="project" value="UniProtKB-KW"/>
</dbReference>
<comment type="catalytic activity">
    <reaction evidence="7 9">
        <text>RNA(n) + a ribonucleoside 5'-triphosphate = RNA(n+1) + diphosphate</text>
        <dbReference type="Rhea" id="RHEA:21248"/>
        <dbReference type="Rhea" id="RHEA-COMP:14527"/>
        <dbReference type="Rhea" id="RHEA-COMP:17342"/>
        <dbReference type="ChEBI" id="CHEBI:33019"/>
        <dbReference type="ChEBI" id="CHEBI:61557"/>
        <dbReference type="ChEBI" id="CHEBI:140395"/>
        <dbReference type="EC" id="2.7.7.48"/>
    </reaction>
</comment>
<dbReference type="InterPro" id="IPR058763">
    <property type="entry name" value="RRM_RDR1/2-like"/>
</dbReference>
<evidence type="ECO:0000256" key="2">
    <source>
        <dbReference type="ARBA" id="ARBA00022484"/>
    </source>
</evidence>
<name>A0A0C4VYQ5_9SPER</name>
<evidence type="ECO:0000256" key="1">
    <source>
        <dbReference type="ARBA" id="ARBA00005762"/>
    </source>
</evidence>
<dbReference type="Pfam" id="PF24823">
    <property type="entry name" value="PH_RDR2"/>
    <property type="match status" value="1"/>
</dbReference>
<evidence type="ECO:0000256" key="4">
    <source>
        <dbReference type="ARBA" id="ARBA00022695"/>
    </source>
</evidence>
<accession>A0A0C4VYQ5</accession>
<dbReference type="InterPro" id="IPR007855">
    <property type="entry name" value="RDRP"/>
</dbReference>
<proteinExistence type="evidence at transcript level"/>
<keyword evidence="4 9" id="KW-0548">Nucleotidyltransferase</keyword>
<feature type="domain" description="RRM" evidence="10">
    <location>
        <begin position="3"/>
        <end position="86"/>
    </location>
</feature>
<dbReference type="InterPro" id="IPR058751">
    <property type="entry name" value="RDRP_helical"/>
</dbReference>
<dbReference type="PANTHER" id="PTHR23079">
    <property type="entry name" value="RNA-DEPENDENT RNA POLYMERASE"/>
    <property type="match status" value="1"/>
</dbReference>
<dbReference type="InterPro" id="IPR057590">
    <property type="entry name" value="PH_RDR1/2-like"/>
</dbReference>
<evidence type="ECO:0000256" key="9">
    <source>
        <dbReference type="RuleBase" id="RU363098"/>
    </source>
</evidence>